<dbReference type="PATRIC" id="fig|1666912.4.peg.279"/>
<dbReference type="CDD" id="cd12164">
    <property type="entry name" value="GDH_like_2"/>
    <property type="match status" value="1"/>
</dbReference>
<comment type="caution">
    <text evidence="5">The sequence shown here is derived from an EMBL/GenBank/DDBJ whole genome shotgun (WGS) entry which is preliminary data.</text>
</comment>
<dbReference type="InterPro" id="IPR036291">
    <property type="entry name" value="NAD(P)-bd_dom_sf"/>
</dbReference>
<dbReference type="PANTHER" id="PTHR43333">
    <property type="entry name" value="2-HACID_DH_C DOMAIN-CONTAINING PROTEIN"/>
    <property type="match status" value="1"/>
</dbReference>
<evidence type="ECO:0000256" key="1">
    <source>
        <dbReference type="ARBA" id="ARBA00023002"/>
    </source>
</evidence>
<dbReference type="Pfam" id="PF02826">
    <property type="entry name" value="2-Hacid_dh_C"/>
    <property type="match status" value="1"/>
</dbReference>
<dbReference type="Proteomes" id="UP000182045">
    <property type="component" value="Unassembled WGS sequence"/>
</dbReference>
<dbReference type="STRING" id="1666912.Ga0058931_1491"/>
<organism evidence="5 6">
    <name type="scientific">Roseibaca calidilacus</name>
    <dbReference type="NCBI Taxonomy" id="1666912"/>
    <lineage>
        <taxon>Bacteria</taxon>
        <taxon>Pseudomonadati</taxon>
        <taxon>Pseudomonadota</taxon>
        <taxon>Alphaproteobacteria</taxon>
        <taxon>Rhodobacterales</taxon>
        <taxon>Paracoccaceae</taxon>
        <taxon>Roseinatronobacter</taxon>
    </lineage>
</organism>
<keyword evidence="1" id="KW-0560">Oxidoreductase</keyword>
<accession>A0A0P7WHI2</accession>
<dbReference type="AlphaFoldDB" id="A0A0P7WHI2"/>
<dbReference type="PROSITE" id="PS00671">
    <property type="entry name" value="D_2_HYDROXYACID_DH_3"/>
    <property type="match status" value="1"/>
</dbReference>
<evidence type="ECO:0000313" key="7">
    <source>
        <dbReference type="Proteomes" id="UP000182045"/>
    </source>
</evidence>
<evidence type="ECO:0000313" key="5">
    <source>
        <dbReference type="EMBL" id="KPP89952.1"/>
    </source>
</evidence>
<dbReference type="SUPFAM" id="SSF51735">
    <property type="entry name" value="NAD(P)-binding Rossmann-fold domains"/>
    <property type="match status" value="1"/>
</dbReference>
<proteinExistence type="predicted"/>
<dbReference type="Proteomes" id="UP000050413">
    <property type="component" value="Unassembled WGS sequence"/>
</dbReference>
<name>A0A0P7WHI2_9RHOB</name>
<evidence type="ECO:0000313" key="4">
    <source>
        <dbReference type="EMBL" id="CUX81054.1"/>
    </source>
</evidence>
<dbReference type="InterPro" id="IPR029753">
    <property type="entry name" value="D-isomer_DH_CS"/>
</dbReference>
<dbReference type="RefSeq" id="WP_072245780.1">
    <property type="nucleotide sequence ID" value="NZ_FBYC01000004.1"/>
</dbReference>
<keyword evidence="5" id="KW-0670">Pyruvate</keyword>
<evidence type="ECO:0000256" key="2">
    <source>
        <dbReference type="ARBA" id="ARBA00023027"/>
    </source>
</evidence>
<dbReference type="Gene3D" id="3.40.50.720">
    <property type="entry name" value="NAD(P)-binding Rossmann-like Domain"/>
    <property type="match status" value="2"/>
</dbReference>
<dbReference type="InterPro" id="IPR006140">
    <property type="entry name" value="D-isomer_DH_NAD-bd"/>
</dbReference>
<evidence type="ECO:0000313" key="6">
    <source>
        <dbReference type="Proteomes" id="UP000050413"/>
    </source>
</evidence>
<dbReference type="OrthoDB" id="9787219at2"/>
<dbReference type="GO" id="GO:0051287">
    <property type="term" value="F:NAD binding"/>
    <property type="evidence" value="ECO:0007669"/>
    <property type="project" value="InterPro"/>
</dbReference>
<dbReference type="PANTHER" id="PTHR43333:SF1">
    <property type="entry name" value="D-ISOMER SPECIFIC 2-HYDROXYACID DEHYDROGENASE NAD-BINDING DOMAIN-CONTAINING PROTEIN"/>
    <property type="match status" value="1"/>
</dbReference>
<keyword evidence="7" id="KW-1185">Reference proteome</keyword>
<sequence>MTLTVLLAAGHGVFEEYDAPLRAAFAAQGLDAALVTDAAPESVDYIVYAPSSPVQDFAPFTRCRAVLSLWAGVERIVANPTLTQPLARMVDPSLTQGMVEYVTGHVLRYHLGLDRPASKWAPLVPPLAQDRRVGFLGLGELGRACAQALVALGFDVAGWSRSPRAVAGIACHHGADGLRKVLQCSEILVTLLPDTPATANILNAQTLAQLPRGARIINPGRGTLVEDAALLAALDTGQIAAATLDVFRTEPLPAEHPYWAHPSVTVTPHIAAATRPDTASAVIAANIARVQAGQPLLHEVSRSAGY</sequence>
<dbReference type="GO" id="GO:0016616">
    <property type="term" value="F:oxidoreductase activity, acting on the CH-OH group of donors, NAD or NADP as acceptor"/>
    <property type="evidence" value="ECO:0007669"/>
    <property type="project" value="UniProtKB-ARBA"/>
</dbReference>
<dbReference type="EMBL" id="LJSG01000020">
    <property type="protein sequence ID" value="KPP89952.1"/>
    <property type="molecule type" value="Genomic_DNA"/>
</dbReference>
<reference evidence="5 6" key="1">
    <citation type="submission" date="2015-09" db="EMBL/GenBank/DDBJ databases">
        <title>Identification and resolution of microdiversity through metagenomic sequencing of parallel consortia.</title>
        <authorList>
            <person name="Nelson W.C."/>
            <person name="Romine M.F."/>
            <person name="Lindemann S.R."/>
        </authorList>
    </citation>
    <scope>NUCLEOTIDE SEQUENCE [LARGE SCALE GENOMIC DNA]</scope>
    <source>
        <strain evidence="5">HL-91</strain>
    </source>
</reference>
<protein>
    <submittedName>
        <fullName evidence="5">Bifunctional glyoxylate/hydroxypyruvate reductase GhrA</fullName>
    </submittedName>
    <submittedName>
        <fullName evidence="4">Glyoxylate/hydroxypyruvate reductase A</fullName>
    </submittedName>
</protein>
<gene>
    <name evidence="5" type="primary">ghrA</name>
    <name evidence="4" type="ORF">Ga0058931_1491</name>
    <name evidence="5" type="ORF">HLUCCA05_07245</name>
</gene>
<keyword evidence="2" id="KW-0520">NAD</keyword>
<reference evidence="4 7" key="2">
    <citation type="submission" date="2016-01" db="EMBL/GenBank/DDBJ databases">
        <authorList>
            <person name="Varghese N."/>
        </authorList>
    </citation>
    <scope>NUCLEOTIDE SEQUENCE [LARGE SCALE GENOMIC DNA]</scope>
    <source>
        <strain evidence="4 7">HL-91</strain>
    </source>
</reference>
<feature type="domain" description="D-isomer specific 2-hydroxyacid dehydrogenase NAD-binding" evidence="3">
    <location>
        <begin position="128"/>
        <end position="271"/>
    </location>
</feature>
<dbReference type="EMBL" id="FBYC01000004">
    <property type="protein sequence ID" value="CUX81054.1"/>
    <property type="molecule type" value="Genomic_DNA"/>
</dbReference>
<evidence type="ECO:0000259" key="3">
    <source>
        <dbReference type="Pfam" id="PF02826"/>
    </source>
</evidence>